<feature type="region of interest" description="Disordered" evidence="3">
    <location>
        <begin position="702"/>
        <end position="766"/>
    </location>
</feature>
<sequence>MSDSMANNVASPRSARAAALERRRALSHNGAAALGAKPSASARVVGNTAAMGAAGATGKSLSRAHREALSQGGAIEPTQTNIAGRTGIRVMASDQPIGTAPAPVEATATATGQSVISPDSCACTGKDVTEREQLLEAVCALVDEDPASVVGPSASAVRKLCQERRRALSRQGKTAVAPSCSRGSHASRNSGRPGALAGLSGRDAAQARREALCQQGRGDHPACRPSGRVRPKSATPAKVEQGTTLSGITVTGTQVERGARVTGAEPGSCRAITGTEYIGTEQYGALCAAIPEPAPAKVSVGTTSRGQRVSGVELGRSVKVTGDEHGACRTVTGTEYLSAEKFESFCATQPVPAPVKVGVSATQAGQRVSGTEVGRSARVTGDEPGSCLKLTGSQYYQPEQSGDLCRGGSGAPHKVSVMSTLRERPLTGTEIAPGARVTGAERGACASVTGTESAGLAQYQACNRKPPPAPEKVGVMRTWREQPVSGTAMERSAKVTGDESGGCQPVSGTEYAGPDQYAAFCEPDRQDTARALITSRGGEVGTKKVTGIRLGPDSKVTGAARGERQLLSGTAYSDRRVPQREDMAPGPHPLTRGPADAPRMAVTAPEVADVRGNFSVTTPARCAQGSQISRVTGTAYGAAGRITGPVNLAAGLVSGTPEFRYRDEIYDIAPVVTAPEAPRRRLTGDGREGGFAITGAAWRRNEGITGTEGASTRRNPTWRGDQRGTVMGASQRKDRERPEPPVSRITGSSGNDAKGSVITYSGGARG</sequence>
<dbReference type="RefSeq" id="WP_163097311.1">
    <property type="nucleotide sequence ID" value="NZ_CP127523.1"/>
</dbReference>
<comment type="similarity">
    <text evidence="2">Belongs to the CsoS2 family.</text>
</comment>
<feature type="region of interest" description="Disordered" evidence="3">
    <location>
        <begin position="575"/>
        <end position="597"/>
    </location>
</feature>
<name>A0A845U5E9_9PROT</name>
<organism evidence="4">
    <name type="scientific">Acidithiobacillus ferrianus</name>
    <dbReference type="NCBI Taxonomy" id="2678518"/>
    <lineage>
        <taxon>Bacteria</taxon>
        <taxon>Pseudomonadati</taxon>
        <taxon>Pseudomonadota</taxon>
        <taxon>Acidithiobacillia</taxon>
        <taxon>Acidithiobacillales</taxon>
        <taxon>Acidithiobacillaceae</taxon>
        <taxon>Acidithiobacillus</taxon>
    </lineage>
</organism>
<evidence type="ECO:0000256" key="3">
    <source>
        <dbReference type="SAM" id="MobiDB-lite"/>
    </source>
</evidence>
<feature type="region of interest" description="Disordered" evidence="3">
    <location>
        <begin position="213"/>
        <end position="240"/>
    </location>
</feature>
<evidence type="ECO:0000256" key="1">
    <source>
        <dbReference type="ARBA" id="ARBA00022737"/>
    </source>
</evidence>
<reference evidence="4" key="1">
    <citation type="submission" date="2019-11" db="EMBL/GenBank/DDBJ databases">
        <title>Acidithiobacillus ferrianus sp. nov.: a facultatively anaerobic and extremely acidophilic chemolithoautotroph.</title>
        <authorList>
            <person name="Norris P.R."/>
            <person name="Falagan C."/>
            <person name="Moya-Beltran A."/>
            <person name="Castro M."/>
            <person name="Quatrini R."/>
            <person name="Johnson D.B."/>
        </authorList>
    </citation>
    <scope>NUCLEOTIDE SEQUENCE [LARGE SCALE GENOMIC DNA]</scope>
    <source>
        <strain evidence="4">MG</strain>
    </source>
</reference>
<feature type="compositionally biased region" description="Polar residues" evidence="3">
    <location>
        <begin position="181"/>
        <end position="190"/>
    </location>
</feature>
<dbReference type="AlphaFoldDB" id="A0A845U5E9"/>
<keyword evidence="1" id="KW-0677">Repeat</keyword>
<feature type="compositionally biased region" description="Basic and acidic residues" evidence="3">
    <location>
        <begin position="213"/>
        <end position="222"/>
    </location>
</feature>
<dbReference type="InterPro" id="IPR020990">
    <property type="entry name" value="CSOS2/2B"/>
</dbReference>
<comment type="caution">
    <text evidence="4">The sequence shown here is derived from an EMBL/GenBank/DDBJ whole genome shotgun (WGS) entry which is preliminary data.</text>
</comment>
<feature type="compositionally biased region" description="Polar residues" evidence="3">
    <location>
        <begin position="1"/>
        <end position="11"/>
    </location>
</feature>
<evidence type="ECO:0000256" key="2">
    <source>
        <dbReference type="ARBA" id="ARBA00024044"/>
    </source>
</evidence>
<protein>
    <submittedName>
        <fullName evidence="4">Transcriptional initiation protein Tat</fullName>
    </submittedName>
</protein>
<dbReference type="GO" id="GO:0043886">
    <property type="term" value="F:structural constituent of carboxysome shell"/>
    <property type="evidence" value="ECO:0007669"/>
    <property type="project" value="InterPro"/>
</dbReference>
<gene>
    <name evidence="4" type="ORF">GL267_05410</name>
</gene>
<dbReference type="Pfam" id="PF12288">
    <property type="entry name" value="CsoS2_M"/>
    <property type="match status" value="2"/>
</dbReference>
<feature type="region of interest" description="Disordered" evidence="3">
    <location>
        <begin position="168"/>
        <end position="201"/>
    </location>
</feature>
<feature type="region of interest" description="Disordered" evidence="3">
    <location>
        <begin position="483"/>
        <end position="503"/>
    </location>
</feature>
<evidence type="ECO:0000313" key="4">
    <source>
        <dbReference type="EMBL" id="NDU42103.1"/>
    </source>
</evidence>
<feature type="compositionally biased region" description="Low complexity" evidence="3">
    <location>
        <begin position="30"/>
        <end position="41"/>
    </location>
</feature>
<proteinExistence type="inferred from homology"/>
<dbReference type="EMBL" id="WNJL01000023">
    <property type="protein sequence ID" value="NDU42103.1"/>
    <property type="molecule type" value="Genomic_DNA"/>
</dbReference>
<accession>A0A845U5E9</accession>
<feature type="region of interest" description="Disordered" evidence="3">
    <location>
        <begin position="1"/>
        <end position="41"/>
    </location>
</feature>